<keyword evidence="7" id="KW-1133">Transmembrane helix</keyword>
<gene>
    <name evidence="13" type="ORF">D9R08_01070</name>
</gene>
<dbReference type="PRINTS" id="PR01490">
    <property type="entry name" value="RTXTOXIND"/>
</dbReference>
<accession>A0A3L9Y595</accession>
<organism evidence="13 14">
    <name type="scientific">Rhodophyticola porphyridii</name>
    <dbReference type="NCBI Taxonomy" id="1852017"/>
    <lineage>
        <taxon>Bacteria</taxon>
        <taxon>Pseudomonadati</taxon>
        <taxon>Pseudomonadota</taxon>
        <taxon>Alphaproteobacteria</taxon>
        <taxon>Rhodobacterales</taxon>
        <taxon>Roseobacteraceae</taxon>
        <taxon>Rhodophyticola</taxon>
    </lineage>
</organism>
<keyword evidence="3 9" id="KW-0813">Transport</keyword>
<evidence type="ECO:0000256" key="10">
    <source>
        <dbReference type="SAM" id="Coils"/>
    </source>
</evidence>
<dbReference type="InterPro" id="IPR010129">
    <property type="entry name" value="T1SS_HlyD"/>
</dbReference>
<keyword evidence="8" id="KW-0472">Membrane</keyword>
<keyword evidence="4 9" id="KW-1003">Cell membrane</keyword>
<dbReference type="GO" id="GO:0005886">
    <property type="term" value="C:plasma membrane"/>
    <property type="evidence" value="ECO:0007669"/>
    <property type="project" value="UniProtKB-SubCell"/>
</dbReference>
<dbReference type="AlphaFoldDB" id="A0A3L9Y595"/>
<protein>
    <recommendedName>
        <fullName evidence="9">Membrane fusion protein (MFP) family protein</fullName>
    </recommendedName>
</protein>
<evidence type="ECO:0000256" key="1">
    <source>
        <dbReference type="ARBA" id="ARBA00004377"/>
    </source>
</evidence>
<proteinExistence type="inferred from homology"/>
<dbReference type="NCBIfam" id="TIGR01843">
    <property type="entry name" value="type_I_hlyD"/>
    <property type="match status" value="1"/>
</dbReference>
<evidence type="ECO:0000256" key="5">
    <source>
        <dbReference type="ARBA" id="ARBA00022519"/>
    </source>
</evidence>
<dbReference type="Gene3D" id="2.40.30.170">
    <property type="match status" value="1"/>
</dbReference>
<evidence type="ECO:0000256" key="2">
    <source>
        <dbReference type="ARBA" id="ARBA00009477"/>
    </source>
</evidence>
<dbReference type="InterPro" id="IPR050739">
    <property type="entry name" value="MFP"/>
</dbReference>
<evidence type="ECO:0000259" key="12">
    <source>
        <dbReference type="Pfam" id="PF26002"/>
    </source>
</evidence>
<feature type="domain" description="AprE-like beta-barrel" evidence="12">
    <location>
        <begin position="323"/>
        <end position="412"/>
    </location>
</feature>
<dbReference type="Pfam" id="PF25994">
    <property type="entry name" value="HH_AprE"/>
    <property type="match status" value="1"/>
</dbReference>
<evidence type="ECO:0000313" key="13">
    <source>
        <dbReference type="EMBL" id="RMA43562.1"/>
    </source>
</evidence>
<feature type="coiled-coil region" evidence="10">
    <location>
        <begin position="94"/>
        <end position="121"/>
    </location>
</feature>
<dbReference type="Gene3D" id="2.40.50.100">
    <property type="match status" value="1"/>
</dbReference>
<dbReference type="InterPro" id="IPR058982">
    <property type="entry name" value="Beta-barrel_AprE"/>
</dbReference>
<dbReference type="InterPro" id="IPR058781">
    <property type="entry name" value="HH_AprE-like"/>
</dbReference>
<evidence type="ECO:0000256" key="6">
    <source>
        <dbReference type="ARBA" id="ARBA00022692"/>
    </source>
</evidence>
<dbReference type="OrthoDB" id="9810980at2"/>
<dbReference type="RefSeq" id="WP_121896154.1">
    <property type="nucleotide sequence ID" value="NZ_RCNT01000001.1"/>
</dbReference>
<feature type="coiled-coil region" evidence="10">
    <location>
        <begin position="249"/>
        <end position="288"/>
    </location>
</feature>
<evidence type="ECO:0000256" key="7">
    <source>
        <dbReference type="ARBA" id="ARBA00022989"/>
    </source>
</evidence>
<comment type="subcellular location">
    <subcellularLocation>
        <location evidence="1 9">Cell inner membrane</location>
        <topology evidence="1 9">Single-pass membrane protein</topology>
    </subcellularLocation>
</comment>
<dbReference type="PANTHER" id="PTHR30386">
    <property type="entry name" value="MEMBRANE FUSION SUBUNIT OF EMRAB-TOLC MULTIDRUG EFFLUX PUMP"/>
    <property type="match status" value="1"/>
</dbReference>
<evidence type="ECO:0000313" key="14">
    <source>
        <dbReference type="Proteomes" id="UP000281343"/>
    </source>
</evidence>
<evidence type="ECO:0000256" key="4">
    <source>
        <dbReference type="ARBA" id="ARBA00022475"/>
    </source>
</evidence>
<dbReference type="GO" id="GO:0015031">
    <property type="term" value="P:protein transport"/>
    <property type="evidence" value="ECO:0007669"/>
    <property type="project" value="InterPro"/>
</dbReference>
<dbReference type="Proteomes" id="UP000281343">
    <property type="component" value="Unassembled WGS sequence"/>
</dbReference>
<evidence type="ECO:0000256" key="8">
    <source>
        <dbReference type="ARBA" id="ARBA00023136"/>
    </source>
</evidence>
<reference evidence="13 14" key="1">
    <citation type="submission" date="2018-10" db="EMBL/GenBank/DDBJ databases">
        <authorList>
            <person name="Jung H.S."/>
            <person name="Jeon C.O."/>
        </authorList>
    </citation>
    <scope>NUCLEOTIDE SEQUENCE [LARGE SCALE GENOMIC DNA]</scope>
    <source>
        <strain evidence="13 14">MA-7-27</strain>
    </source>
</reference>
<evidence type="ECO:0000256" key="9">
    <source>
        <dbReference type="RuleBase" id="RU365093"/>
    </source>
</evidence>
<keyword evidence="14" id="KW-1185">Reference proteome</keyword>
<name>A0A3L9Y595_9RHOB</name>
<feature type="coiled-coil region" evidence="10">
    <location>
        <begin position="145"/>
        <end position="172"/>
    </location>
</feature>
<keyword evidence="6" id="KW-0812">Transmembrane</keyword>
<evidence type="ECO:0000256" key="3">
    <source>
        <dbReference type="ARBA" id="ARBA00022448"/>
    </source>
</evidence>
<evidence type="ECO:0000259" key="11">
    <source>
        <dbReference type="Pfam" id="PF25994"/>
    </source>
</evidence>
<dbReference type="EMBL" id="RCNT01000001">
    <property type="protein sequence ID" value="RMA43562.1"/>
    <property type="molecule type" value="Genomic_DNA"/>
</dbReference>
<dbReference type="Pfam" id="PF26002">
    <property type="entry name" value="Beta-barrel_AprE"/>
    <property type="match status" value="1"/>
</dbReference>
<sequence>MQEIPETSWSIRGPMLLGFLSLAILLGGFGTWAVMSNIAGAIIASGQIEVDQNRQVIQHPDGGVVAELAVTEGEQVEEGQVLLRLDASDIASSYAVVRGQLNEVRARRARLEAERDGQAEVAFGAELLRAAESDAELADILTGQRNLFAARRDTLDREIDQLNRRTEQIGNQIDGMIAQRTALERQQNLVAEELTAQQDLLERGLAQAARVLSLQREEANLLGTLGEIDAAAAEAEGRITETELAIPQVETARREEAIAELREVRLQEEELAERAQALERQLANMDLRAPVAGVVYGLTVFGPRSVVRPADPVLFLVPQDRPLVISARVEAIHVDQVFLGQEVLLRFPAFDSRTTPDLYGLVTRVSADAFLDEATGASFYQTQIVLDEGQIELLEGETLLPGMPVEAFIRTEDRTPLAYLMRPLTDYFNRAFRES</sequence>
<keyword evidence="5 9" id="KW-0997">Cell inner membrane</keyword>
<comment type="caution">
    <text evidence="13">The sequence shown here is derived from an EMBL/GenBank/DDBJ whole genome shotgun (WGS) entry which is preliminary data.</text>
</comment>
<feature type="domain" description="AprE-like long alpha-helical hairpin" evidence="11">
    <location>
        <begin position="92"/>
        <end position="279"/>
    </location>
</feature>
<dbReference type="PANTHER" id="PTHR30386:SF17">
    <property type="entry name" value="ALKALINE PROTEASE SECRETION PROTEIN APRE"/>
    <property type="match status" value="1"/>
</dbReference>
<keyword evidence="10" id="KW-0175">Coiled coil</keyword>
<comment type="similarity">
    <text evidence="2 9">Belongs to the membrane fusion protein (MFP) (TC 8.A.1) family.</text>
</comment>